<organism evidence="1 3">
    <name type="scientific">Kibdelosporangium phytohabitans</name>
    <dbReference type="NCBI Taxonomy" id="860235"/>
    <lineage>
        <taxon>Bacteria</taxon>
        <taxon>Bacillati</taxon>
        <taxon>Actinomycetota</taxon>
        <taxon>Actinomycetes</taxon>
        <taxon>Pseudonocardiales</taxon>
        <taxon>Pseudonocardiaceae</taxon>
        <taxon>Kibdelosporangium</taxon>
    </lineage>
</organism>
<gene>
    <name evidence="1" type="ORF">AOZ06_12755</name>
    <name evidence="2" type="ORF">AOZ06_13075</name>
</gene>
<keyword evidence="3" id="KW-1185">Reference proteome</keyword>
<evidence type="ECO:0000313" key="3">
    <source>
        <dbReference type="Proteomes" id="UP000063699"/>
    </source>
</evidence>
<dbReference type="KEGG" id="kphy:AOZ06_13075"/>
<evidence type="ECO:0000313" key="1">
    <source>
        <dbReference type="EMBL" id="ALG07660.1"/>
    </source>
</evidence>
<dbReference type="Proteomes" id="UP000063699">
    <property type="component" value="Chromosome"/>
</dbReference>
<reference evidence="1 3" key="1">
    <citation type="submission" date="2015-07" db="EMBL/GenBank/DDBJ databases">
        <title>Genome sequencing of Kibdelosporangium phytohabitans.</title>
        <authorList>
            <person name="Qin S."/>
            <person name="Xing K."/>
        </authorList>
    </citation>
    <scope>NUCLEOTIDE SEQUENCE [LARGE SCALE GENOMIC DNA]</scope>
    <source>
        <strain evidence="1 3">KLBMP1111</strain>
    </source>
</reference>
<name>A0A0N9HVW2_9PSEU</name>
<dbReference type="EMBL" id="CP012752">
    <property type="protein sequence ID" value="ALG07660.1"/>
    <property type="molecule type" value="Genomic_DNA"/>
</dbReference>
<dbReference type="EMBL" id="CP012752">
    <property type="protein sequence ID" value="ALG07716.1"/>
    <property type="molecule type" value="Genomic_DNA"/>
</dbReference>
<dbReference type="OrthoDB" id="3482017at2"/>
<proteinExistence type="predicted"/>
<sequence>MARTEVPQSKFIGNGNLADPAGTAVNPGAGNGHYIAAAPSDRMVLRVTNTHGSAHPVVVKAGAYPPAIAAGQGDLSVSVAATTGVQWIGPLESGRFIQADGRIHVDIETAHAGTITAFVLPKAV</sequence>
<dbReference type="AlphaFoldDB" id="A0A0N9HVW2"/>
<evidence type="ECO:0000313" key="2">
    <source>
        <dbReference type="EMBL" id="ALG07716.1"/>
    </source>
</evidence>
<dbReference type="STRING" id="860235.AOZ06_12755"/>
<dbReference type="KEGG" id="kphy:AOZ06_12755"/>
<accession>A0A0N9HVW2</accession>
<protein>
    <submittedName>
        <fullName evidence="1">Uncharacterized protein</fullName>
    </submittedName>
</protein>
<dbReference type="RefSeq" id="WP_054289626.1">
    <property type="nucleotide sequence ID" value="NZ_CP012752.1"/>
</dbReference>